<name>A0A9P9E031_9PLEO</name>
<accession>A0A9P9E031</accession>
<feature type="region of interest" description="Disordered" evidence="1">
    <location>
        <begin position="177"/>
        <end position="230"/>
    </location>
</feature>
<evidence type="ECO:0000313" key="2">
    <source>
        <dbReference type="EMBL" id="KAH7128423.1"/>
    </source>
</evidence>
<reference evidence="2" key="1">
    <citation type="journal article" date="2021" name="Nat. Commun.">
        <title>Genetic determinants of endophytism in the Arabidopsis root mycobiome.</title>
        <authorList>
            <person name="Mesny F."/>
            <person name="Miyauchi S."/>
            <person name="Thiergart T."/>
            <person name="Pickel B."/>
            <person name="Atanasova L."/>
            <person name="Karlsson M."/>
            <person name="Huettel B."/>
            <person name="Barry K.W."/>
            <person name="Haridas S."/>
            <person name="Chen C."/>
            <person name="Bauer D."/>
            <person name="Andreopoulos W."/>
            <person name="Pangilinan J."/>
            <person name="LaButti K."/>
            <person name="Riley R."/>
            <person name="Lipzen A."/>
            <person name="Clum A."/>
            <person name="Drula E."/>
            <person name="Henrissat B."/>
            <person name="Kohler A."/>
            <person name="Grigoriev I.V."/>
            <person name="Martin F.M."/>
            <person name="Hacquard S."/>
        </authorList>
    </citation>
    <scope>NUCLEOTIDE SEQUENCE</scope>
    <source>
        <strain evidence="2">MPI-CAGE-CH-0243</strain>
    </source>
</reference>
<dbReference type="Proteomes" id="UP000700596">
    <property type="component" value="Unassembled WGS sequence"/>
</dbReference>
<dbReference type="EMBL" id="JAGMWT010000005">
    <property type="protein sequence ID" value="KAH7128423.1"/>
    <property type="molecule type" value="Genomic_DNA"/>
</dbReference>
<feature type="region of interest" description="Disordered" evidence="1">
    <location>
        <begin position="53"/>
        <end position="163"/>
    </location>
</feature>
<gene>
    <name evidence="2" type="ORF">B0J11DRAFT_270515</name>
</gene>
<protein>
    <submittedName>
        <fullName evidence="2">Uncharacterized protein</fullName>
    </submittedName>
</protein>
<dbReference type="AlphaFoldDB" id="A0A9P9E031"/>
<evidence type="ECO:0000256" key="1">
    <source>
        <dbReference type="SAM" id="MobiDB-lite"/>
    </source>
</evidence>
<comment type="caution">
    <text evidence="2">The sequence shown here is derived from an EMBL/GenBank/DDBJ whole genome shotgun (WGS) entry which is preliminary data.</text>
</comment>
<keyword evidence="3" id="KW-1185">Reference proteome</keyword>
<feature type="compositionally biased region" description="Pro residues" evidence="1">
    <location>
        <begin position="95"/>
        <end position="107"/>
    </location>
</feature>
<organism evidence="2 3">
    <name type="scientific">Dendryphion nanum</name>
    <dbReference type="NCBI Taxonomy" id="256645"/>
    <lineage>
        <taxon>Eukaryota</taxon>
        <taxon>Fungi</taxon>
        <taxon>Dikarya</taxon>
        <taxon>Ascomycota</taxon>
        <taxon>Pezizomycotina</taxon>
        <taxon>Dothideomycetes</taxon>
        <taxon>Pleosporomycetidae</taxon>
        <taxon>Pleosporales</taxon>
        <taxon>Torulaceae</taxon>
        <taxon>Dendryphion</taxon>
    </lineage>
</organism>
<sequence>MGILLSLPQRLLNLLLPFTDKSTPLYQDLIHTAILCGTLYFAPQLVDLYNHHTHQHPTRPNDLTNADSTTDDPNTDLPVDHNFVLQPDEDEEPAEPPPLVPTPPPGNAAPAVHFAPQNHPGWENNAENEVDPENNRPRPTHANRVIGPKKAKSLARKDERRAYHEFHRNEAELRRLREAEGKEEREAALAAEKARRAEVEREIQERERAERERKKEEDRRDQEEERTRRERVVDDVRQGIAGKGAVDMVDLAYREGKDRLWVERLVRASGLLSQSAATERHLLITENGWVVRIDDELMKEAYSAAASFGDANKGRVSLQEFGIILEKAVRLRAGA</sequence>
<dbReference type="OrthoDB" id="5397628at2759"/>
<proteinExistence type="predicted"/>
<evidence type="ECO:0000313" key="3">
    <source>
        <dbReference type="Proteomes" id="UP000700596"/>
    </source>
</evidence>